<comment type="cofactor">
    <cofactor evidence="1">
        <name>Mn(2+)</name>
        <dbReference type="ChEBI" id="CHEBI:29035"/>
    </cofactor>
</comment>
<dbReference type="EMBL" id="JACIJO010000002">
    <property type="protein sequence ID" value="MBB6326598.1"/>
    <property type="molecule type" value="Genomic_DNA"/>
</dbReference>
<dbReference type="NCBIfam" id="TIGR00258">
    <property type="entry name" value="inosine/xanthosine triphosphatase"/>
    <property type="match status" value="1"/>
</dbReference>
<accession>A0A841MVH6</accession>
<evidence type="ECO:0000256" key="4">
    <source>
        <dbReference type="ARBA" id="ARBA00022801"/>
    </source>
</evidence>
<organism evidence="13 14">
    <name type="scientific">Algoriphagus iocasae</name>
    <dbReference type="NCBI Taxonomy" id="1836499"/>
    <lineage>
        <taxon>Bacteria</taxon>
        <taxon>Pseudomonadati</taxon>
        <taxon>Bacteroidota</taxon>
        <taxon>Cytophagia</taxon>
        <taxon>Cytophagales</taxon>
        <taxon>Cyclobacteriaceae</taxon>
        <taxon>Algoriphagus</taxon>
    </lineage>
</organism>
<keyword evidence="7 11" id="KW-0464">Manganese</keyword>
<dbReference type="HAMAP" id="MF_00648">
    <property type="entry name" value="Non_canon_purine_NTPase_YjjX"/>
    <property type="match status" value="1"/>
</dbReference>
<comment type="catalytic activity">
    <reaction evidence="9 11">
        <text>XTP + H2O = XDP + phosphate + H(+)</text>
        <dbReference type="Rhea" id="RHEA:28406"/>
        <dbReference type="ChEBI" id="CHEBI:15377"/>
        <dbReference type="ChEBI" id="CHEBI:15378"/>
        <dbReference type="ChEBI" id="CHEBI:43474"/>
        <dbReference type="ChEBI" id="CHEBI:59884"/>
        <dbReference type="ChEBI" id="CHEBI:61314"/>
        <dbReference type="EC" id="3.6.1.73"/>
    </reaction>
</comment>
<keyword evidence="14" id="KW-1185">Reference proteome</keyword>
<evidence type="ECO:0000259" key="12">
    <source>
        <dbReference type="Pfam" id="PF01931"/>
    </source>
</evidence>
<evidence type="ECO:0000256" key="3">
    <source>
        <dbReference type="ARBA" id="ARBA00022741"/>
    </source>
</evidence>
<evidence type="ECO:0000256" key="7">
    <source>
        <dbReference type="ARBA" id="ARBA00023211"/>
    </source>
</evidence>
<sequence>MNFPKRVNYQDSEKQLVIVGSKNPVKLSSTENAFSEAFSKSFLVNGVNASSGVSDQPKGSKETFEGAKNRALNSKNTFPEADYWVGIEGGIEEDEHGMLAFAWIYILDKSGKSSQAKTGTFYLPKKVTELIHSGMELGEADDQVFQKENSKQQGGSVGILTHGVLDRKNYYSQAIILALIPFLNQNLY</sequence>
<evidence type="ECO:0000256" key="9">
    <source>
        <dbReference type="ARBA" id="ARBA00048781"/>
    </source>
</evidence>
<dbReference type="SUPFAM" id="SSF52972">
    <property type="entry name" value="ITPase-like"/>
    <property type="match status" value="1"/>
</dbReference>
<dbReference type="NCBIfam" id="NF003459">
    <property type="entry name" value="PRK05074.1"/>
    <property type="match status" value="1"/>
</dbReference>
<keyword evidence="4 11" id="KW-0378">Hydrolase</keyword>
<dbReference type="GO" id="GO:0009117">
    <property type="term" value="P:nucleotide metabolic process"/>
    <property type="evidence" value="ECO:0007669"/>
    <property type="project" value="UniProtKB-KW"/>
</dbReference>
<evidence type="ECO:0000313" key="14">
    <source>
        <dbReference type="Proteomes" id="UP000588604"/>
    </source>
</evidence>
<dbReference type="PANTHER" id="PTHR34699">
    <property type="match status" value="1"/>
</dbReference>
<protein>
    <recommendedName>
        <fullName evidence="11">Probable inosine/xanthosine triphosphatase</fullName>
        <shortName evidence="11">ITPase/XTPase</shortName>
        <ecNumber evidence="11">3.6.1.73</ecNumber>
    </recommendedName>
    <alternativeName>
        <fullName evidence="11">Non-canonical purine NTP phosphatase</fullName>
    </alternativeName>
    <alternativeName>
        <fullName evidence="11">Non-standard purine NTP phosphatase</fullName>
    </alternativeName>
    <alternativeName>
        <fullName evidence="11">Nucleoside-triphosphate phosphatase</fullName>
        <shortName evidence="11">NTPase</shortName>
    </alternativeName>
</protein>
<keyword evidence="2 11" id="KW-0479">Metal-binding</keyword>
<proteinExistence type="inferred from homology"/>
<dbReference type="GO" id="GO:0103023">
    <property type="term" value="F:ITPase activity"/>
    <property type="evidence" value="ECO:0007669"/>
    <property type="project" value="UniProtKB-EC"/>
</dbReference>
<evidence type="ECO:0000256" key="2">
    <source>
        <dbReference type="ARBA" id="ARBA00022723"/>
    </source>
</evidence>
<dbReference type="Pfam" id="PF01931">
    <property type="entry name" value="NTPase_I-T"/>
    <property type="match status" value="1"/>
</dbReference>
<evidence type="ECO:0000256" key="6">
    <source>
        <dbReference type="ARBA" id="ARBA00023080"/>
    </source>
</evidence>
<comment type="caution">
    <text evidence="11">Lacks conserved residue(s) required for the propagation of feature annotation.</text>
</comment>
<keyword evidence="6 11" id="KW-0546">Nucleotide metabolism</keyword>
<comment type="subunit">
    <text evidence="11">Homodimer.</text>
</comment>
<dbReference type="EC" id="3.6.1.73" evidence="11"/>
<comment type="caution">
    <text evidence="13">The sequence shown here is derived from an EMBL/GenBank/DDBJ whole genome shotgun (WGS) entry which is preliminary data.</text>
</comment>
<evidence type="ECO:0000256" key="1">
    <source>
        <dbReference type="ARBA" id="ARBA00001936"/>
    </source>
</evidence>
<comment type="cofactor">
    <cofactor evidence="11">
        <name>Mg(2+)</name>
        <dbReference type="ChEBI" id="CHEBI:18420"/>
    </cofactor>
    <cofactor evidence="11">
        <name>Mn(2+)</name>
        <dbReference type="ChEBI" id="CHEBI:29035"/>
    </cofactor>
    <text evidence="11">Binds 1 divalent metal cation per subunit; can use either Mg(2+) or Mn(2+).</text>
</comment>
<evidence type="ECO:0000313" key="13">
    <source>
        <dbReference type="EMBL" id="MBB6326598.1"/>
    </source>
</evidence>
<dbReference type="InterPro" id="IPR026533">
    <property type="entry name" value="NTPase/PRRC1"/>
</dbReference>
<dbReference type="Proteomes" id="UP000588604">
    <property type="component" value="Unassembled WGS sequence"/>
</dbReference>
<evidence type="ECO:0000256" key="11">
    <source>
        <dbReference type="HAMAP-Rule" id="MF_00648"/>
    </source>
</evidence>
<dbReference type="FunFam" id="3.90.950.10:FF:000002">
    <property type="entry name" value="Inosine/xanthosine triphosphatase"/>
    <property type="match status" value="1"/>
</dbReference>
<dbReference type="GO" id="GO:0006772">
    <property type="term" value="P:thiamine metabolic process"/>
    <property type="evidence" value="ECO:0007669"/>
    <property type="project" value="TreeGrafter"/>
</dbReference>
<comment type="similarity">
    <text evidence="10 11">Belongs to the YjjX NTPase family.</text>
</comment>
<dbReference type="GO" id="GO:0000166">
    <property type="term" value="F:nucleotide binding"/>
    <property type="evidence" value="ECO:0007669"/>
    <property type="project" value="UniProtKB-KW"/>
</dbReference>
<dbReference type="AlphaFoldDB" id="A0A841MVH6"/>
<evidence type="ECO:0000256" key="8">
    <source>
        <dbReference type="ARBA" id="ARBA00048174"/>
    </source>
</evidence>
<dbReference type="InterPro" id="IPR002786">
    <property type="entry name" value="Non_canon_purine_NTPase"/>
</dbReference>
<evidence type="ECO:0000256" key="5">
    <source>
        <dbReference type="ARBA" id="ARBA00022842"/>
    </source>
</evidence>
<comment type="function">
    <text evidence="11">Phosphatase that hydrolyzes non-canonical purine nucleotides such as XTP and ITP to their respective diphosphate derivatives. Probably excludes non-canonical purines from DNA/RNA precursor pool, thus preventing their incorporation into DNA/RNA and avoiding chromosomal lesions.</text>
</comment>
<feature type="binding site" evidence="11">
    <location>
        <begin position="80"/>
        <end position="81"/>
    </location>
    <ligand>
        <name>substrate</name>
    </ligand>
</feature>
<evidence type="ECO:0000256" key="10">
    <source>
        <dbReference type="ARBA" id="ARBA00060855"/>
    </source>
</evidence>
<dbReference type="Gene3D" id="3.90.950.10">
    <property type="match status" value="1"/>
</dbReference>
<reference evidence="13 14" key="1">
    <citation type="submission" date="2020-08" db="EMBL/GenBank/DDBJ databases">
        <title>Genomic Encyclopedia of Type Strains, Phase IV (KMG-IV): sequencing the most valuable type-strain genomes for metagenomic binning, comparative biology and taxonomic classification.</title>
        <authorList>
            <person name="Goeker M."/>
        </authorList>
    </citation>
    <scope>NUCLEOTIDE SEQUENCE [LARGE SCALE GENOMIC DNA]</scope>
    <source>
        <strain evidence="13 14">DSM 102044</strain>
    </source>
</reference>
<feature type="binding site" evidence="11">
    <location>
        <position position="80"/>
    </location>
    <ligand>
        <name>Mg(2+)</name>
        <dbReference type="ChEBI" id="CHEBI:18420"/>
    </ligand>
</feature>
<name>A0A841MVH6_9BACT</name>
<dbReference type="PANTHER" id="PTHR34699:SF2">
    <property type="entry name" value="NON-CANONICAL PURINE NTP PHOSPHATASE_PRRC1 DOMAIN-CONTAINING PROTEIN"/>
    <property type="match status" value="1"/>
</dbReference>
<comment type="catalytic activity">
    <reaction evidence="8 11">
        <text>ITP + H2O = IDP + phosphate + H(+)</text>
        <dbReference type="Rhea" id="RHEA:28330"/>
        <dbReference type="ChEBI" id="CHEBI:15377"/>
        <dbReference type="ChEBI" id="CHEBI:15378"/>
        <dbReference type="ChEBI" id="CHEBI:43474"/>
        <dbReference type="ChEBI" id="CHEBI:58280"/>
        <dbReference type="ChEBI" id="CHEBI:61402"/>
        <dbReference type="EC" id="3.6.1.73"/>
    </reaction>
</comment>
<dbReference type="InterPro" id="IPR050299">
    <property type="entry name" value="YjjX_NTPase"/>
</dbReference>
<gene>
    <name evidence="13" type="ORF">FHS59_002226</name>
</gene>
<dbReference type="InterPro" id="IPR029001">
    <property type="entry name" value="ITPase-like_fam"/>
</dbReference>
<keyword evidence="3 11" id="KW-0547">Nucleotide-binding</keyword>
<dbReference type="RefSeq" id="WP_184495193.1">
    <property type="nucleotide sequence ID" value="NZ_JACIJO010000002.1"/>
</dbReference>
<keyword evidence="5 11" id="KW-0460">Magnesium</keyword>
<feature type="domain" description="Non-canonical purine NTP phosphatase/PRRC1" evidence="12">
    <location>
        <begin position="20"/>
        <end position="183"/>
    </location>
</feature>
<dbReference type="GO" id="GO:0046872">
    <property type="term" value="F:metal ion binding"/>
    <property type="evidence" value="ECO:0007669"/>
    <property type="project" value="UniProtKB-KW"/>
</dbReference>